<name>A0A1H2TGZ0_ACIFE</name>
<feature type="transmembrane region" description="Helical" evidence="1">
    <location>
        <begin position="58"/>
        <end position="76"/>
    </location>
</feature>
<keyword evidence="1" id="KW-0472">Membrane</keyword>
<feature type="transmembrane region" description="Helical" evidence="1">
    <location>
        <begin position="112"/>
        <end position="132"/>
    </location>
</feature>
<reference evidence="2 3" key="1">
    <citation type="submission" date="2016-10" db="EMBL/GenBank/DDBJ databases">
        <authorList>
            <person name="Varghese N."/>
            <person name="Submissions S."/>
        </authorList>
    </citation>
    <scope>NUCLEOTIDE SEQUENCE [LARGE SCALE GENOMIC DNA]</scope>
    <source>
        <strain evidence="2 3">WCC6</strain>
    </source>
</reference>
<evidence type="ECO:0008006" key="4">
    <source>
        <dbReference type="Google" id="ProtNLM"/>
    </source>
</evidence>
<evidence type="ECO:0000313" key="3">
    <source>
        <dbReference type="Proteomes" id="UP000182379"/>
    </source>
</evidence>
<feature type="transmembrane region" description="Helical" evidence="1">
    <location>
        <begin position="34"/>
        <end position="52"/>
    </location>
</feature>
<organism evidence="2 3">
    <name type="scientific">Acidaminococcus fermentans</name>
    <dbReference type="NCBI Taxonomy" id="905"/>
    <lineage>
        <taxon>Bacteria</taxon>
        <taxon>Bacillati</taxon>
        <taxon>Bacillota</taxon>
        <taxon>Negativicutes</taxon>
        <taxon>Acidaminococcales</taxon>
        <taxon>Acidaminococcaceae</taxon>
        <taxon>Acidaminococcus</taxon>
    </lineage>
</organism>
<keyword evidence="1" id="KW-1133">Transmembrane helix</keyword>
<dbReference type="EMBL" id="FNOP01000001">
    <property type="protein sequence ID" value="SDW42544.1"/>
    <property type="molecule type" value="Genomic_DNA"/>
</dbReference>
<feature type="transmembrane region" description="Helical" evidence="1">
    <location>
        <begin position="219"/>
        <end position="241"/>
    </location>
</feature>
<feature type="transmembrane region" description="Helical" evidence="1">
    <location>
        <begin position="152"/>
        <end position="185"/>
    </location>
</feature>
<accession>A0A1H2TGZ0</accession>
<dbReference type="PANTHER" id="PTHR36111">
    <property type="entry name" value="INNER MEMBRANE PROTEIN-RELATED"/>
    <property type="match status" value="1"/>
</dbReference>
<keyword evidence="1" id="KW-0812">Transmembrane</keyword>
<dbReference type="GeneID" id="78335156"/>
<sequence>MPIGVLLNVAAVVLGGILGNFLGPRLSEDFKEKLTTVFGSCALLMGIISITFMKNLPAVVFAVIAGTIVGLGIHMGDRITAGSRNLEKAISRVLPASAGDTLIPRDEYESRLITIIVLFCASGTGIYGSMVSGMAGDHSILIAKSIMDLPTAALFACELGIIVSFIALPQLVIFLALFALANILLPFCTPDMIGDFKACGGTLLVATGFRMLQLKDFPIADMIPAMALVMPLSALWTNVVVPML</sequence>
<dbReference type="Proteomes" id="UP000182379">
    <property type="component" value="Unassembled WGS sequence"/>
</dbReference>
<dbReference type="PANTHER" id="PTHR36111:SF2">
    <property type="entry name" value="INNER MEMBRANE PROTEIN"/>
    <property type="match status" value="1"/>
</dbReference>
<gene>
    <name evidence="2" type="ORF">SAMN05216495_101210</name>
</gene>
<dbReference type="RefSeq" id="WP_012938804.1">
    <property type="nucleotide sequence ID" value="NZ_CALAKB010000046.1"/>
</dbReference>
<proteinExistence type="predicted"/>
<dbReference type="OMA" id="WQGSIYL"/>
<evidence type="ECO:0000256" key="1">
    <source>
        <dbReference type="SAM" id="Phobius"/>
    </source>
</evidence>
<dbReference type="AlphaFoldDB" id="A0A1H2TGZ0"/>
<dbReference type="InterPro" id="IPR007563">
    <property type="entry name" value="DUF554"/>
</dbReference>
<evidence type="ECO:0000313" key="2">
    <source>
        <dbReference type="EMBL" id="SDW42544.1"/>
    </source>
</evidence>
<protein>
    <recommendedName>
        <fullName evidence="4">DUF554 domain-containing protein</fullName>
    </recommendedName>
</protein>
<comment type="caution">
    <text evidence="2">The sequence shown here is derived from an EMBL/GenBank/DDBJ whole genome shotgun (WGS) entry which is preliminary data.</text>
</comment>
<feature type="transmembrane region" description="Helical" evidence="1">
    <location>
        <begin position="6"/>
        <end position="22"/>
    </location>
</feature>
<dbReference type="Pfam" id="PF04474">
    <property type="entry name" value="DUF554"/>
    <property type="match status" value="1"/>
</dbReference>